<gene>
    <name evidence="2" type="ORF">PMEA_00016782</name>
</gene>
<feature type="region of interest" description="Disordered" evidence="1">
    <location>
        <begin position="1"/>
        <end position="21"/>
    </location>
</feature>
<reference evidence="2 3" key="1">
    <citation type="submission" date="2022-05" db="EMBL/GenBank/DDBJ databases">
        <authorList>
            <consortium name="Genoscope - CEA"/>
            <person name="William W."/>
        </authorList>
    </citation>
    <scope>NUCLEOTIDE SEQUENCE [LARGE SCALE GENOMIC DNA]</scope>
</reference>
<sequence>MMYRSTPHTTTGVSPTEMSFGRCIRTKLPQLQEFSDEDEVRESESERKEKGKVCANCKRKAHESEIQKATRYSTEAQGVTGSSPNQVFREFVHVSPGITSEDKPVEYKSSDDTTTTKMTTV</sequence>
<dbReference type="AlphaFoldDB" id="A0AAU9VRR6"/>
<feature type="compositionally biased region" description="Polar residues" evidence="1">
    <location>
        <begin position="1"/>
        <end position="17"/>
    </location>
</feature>
<dbReference type="Proteomes" id="UP001159428">
    <property type="component" value="Unassembled WGS sequence"/>
</dbReference>
<protein>
    <submittedName>
        <fullName evidence="2">Uncharacterized protein</fullName>
    </submittedName>
</protein>
<keyword evidence="3" id="KW-1185">Reference proteome</keyword>
<evidence type="ECO:0000256" key="1">
    <source>
        <dbReference type="SAM" id="MobiDB-lite"/>
    </source>
</evidence>
<organism evidence="2 3">
    <name type="scientific">Pocillopora meandrina</name>
    <dbReference type="NCBI Taxonomy" id="46732"/>
    <lineage>
        <taxon>Eukaryota</taxon>
        <taxon>Metazoa</taxon>
        <taxon>Cnidaria</taxon>
        <taxon>Anthozoa</taxon>
        <taxon>Hexacorallia</taxon>
        <taxon>Scleractinia</taxon>
        <taxon>Astrocoeniina</taxon>
        <taxon>Pocilloporidae</taxon>
        <taxon>Pocillopora</taxon>
    </lineage>
</organism>
<proteinExistence type="predicted"/>
<comment type="caution">
    <text evidence="2">The sequence shown here is derived from an EMBL/GenBank/DDBJ whole genome shotgun (WGS) entry which is preliminary data.</text>
</comment>
<feature type="compositionally biased region" description="Basic and acidic residues" evidence="1">
    <location>
        <begin position="100"/>
        <end position="111"/>
    </location>
</feature>
<feature type="compositionally biased region" description="Polar residues" evidence="1">
    <location>
        <begin position="70"/>
        <end position="84"/>
    </location>
</feature>
<feature type="compositionally biased region" description="Low complexity" evidence="1">
    <location>
        <begin position="112"/>
        <end position="121"/>
    </location>
</feature>
<evidence type="ECO:0000313" key="3">
    <source>
        <dbReference type="Proteomes" id="UP001159428"/>
    </source>
</evidence>
<evidence type="ECO:0000313" key="2">
    <source>
        <dbReference type="EMBL" id="CAH3036316.1"/>
    </source>
</evidence>
<feature type="region of interest" description="Disordered" evidence="1">
    <location>
        <begin position="64"/>
        <end position="84"/>
    </location>
</feature>
<name>A0AAU9VRR6_9CNID</name>
<dbReference type="EMBL" id="CALNXJ010000003">
    <property type="protein sequence ID" value="CAH3036316.1"/>
    <property type="molecule type" value="Genomic_DNA"/>
</dbReference>
<accession>A0AAU9VRR6</accession>
<feature type="region of interest" description="Disordered" evidence="1">
    <location>
        <begin position="98"/>
        <end position="121"/>
    </location>
</feature>